<dbReference type="CDD" id="cd17535">
    <property type="entry name" value="REC_NarL-like"/>
    <property type="match status" value="1"/>
</dbReference>
<dbReference type="SUPFAM" id="SSF52172">
    <property type="entry name" value="CheY-like"/>
    <property type="match status" value="1"/>
</dbReference>
<dbReference type="PANTHER" id="PTHR43214">
    <property type="entry name" value="TWO-COMPONENT RESPONSE REGULATOR"/>
    <property type="match status" value="1"/>
</dbReference>
<dbReference type="Gene3D" id="3.40.50.2300">
    <property type="match status" value="1"/>
</dbReference>
<dbReference type="InterPro" id="IPR016032">
    <property type="entry name" value="Sig_transdc_resp-reg_C-effctor"/>
</dbReference>
<dbReference type="RefSeq" id="WP_113032144.1">
    <property type="nucleotide sequence ID" value="NZ_QMFB01000009.1"/>
</dbReference>
<keyword evidence="2" id="KW-0805">Transcription regulation</keyword>
<dbReference type="InterPro" id="IPR011006">
    <property type="entry name" value="CheY-like_superfamily"/>
</dbReference>
<evidence type="ECO:0000259" key="7">
    <source>
        <dbReference type="PROSITE" id="PS50110"/>
    </source>
</evidence>
<evidence type="ECO:0000313" key="9">
    <source>
        <dbReference type="Proteomes" id="UP000250369"/>
    </source>
</evidence>
<dbReference type="EMBL" id="QMFB01000009">
    <property type="protein sequence ID" value="RAV20247.1"/>
    <property type="molecule type" value="Genomic_DNA"/>
</dbReference>
<dbReference type="CDD" id="cd06170">
    <property type="entry name" value="LuxR_C_like"/>
    <property type="match status" value="1"/>
</dbReference>
<keyword evidence="3 8" id="KW-0238">DNA-binding</keyword>
<evidence type="ECO:0000256" key="5">
    <source>
        <dbReference type="PROSITE-ProRule" id="PRU00169"/>
    </source>
</evidence>
<feature type="modified residue" description="4-aspartylphosphate" evidence="5">
    <location>
        <position position="56"/>
    </location>
</feature>
<dbReference type="PRINTS" id="PR00038">
    <property type="entry name" value="HTHLUXR"/>
</dbReference>
<dbReference type="PANTHER" id="PTHR43214:SF24">
    <property type="entry name" value="TRANSCRIPTIONAL REGULATORY PROTEIN NARL-RELATED"/>
    <property type="match status" value="1"/>
</dbReference>
<keyword evidence="1 5" id="KW-0597">Phosphoprotein</keyword>
<dbReference type="GO" id="GO:0000160">
    <property type="term" value="P:phosphorelay signal transduction system"/>
    <property type="evidence" value="ECO:0007669"/>
    <property type="project" value="InterPro"/>
</dbReference>
<dbReference type="InterPro" id="IPR058245">
    <property type="entry name" value="NreC/VraR/RcsB-like_REC"/>
</dbReference>
<dbReference type="Pfam" id="PF00072">
    <property type="entry name" value="Response_reg"/>
    <property type="match status" value="1"/>
</dbReference>
<dbReference type="GO" id="GO:0006355">
    <property type="term" value="P:regulation of DNA-templated transcription"/>
    <property type="evidence" value="ECO:0007669"/>
    <property type="project" value="InterPro"/>
</dbReference>
<accession>A0A329MQN2</accession>
<keyword evidence="9" id="KW-1185">Reference proteome</keyword>
<organism evidence="8 9">
    <name type="scientific">Paenibacillus contaminans</name>
    <dbReference type="NCBI Taxonomy" id="450362"/>
    <lineage>
        <taxon>Bacteria</taxon>
        <taxon>Bacillati</taxon>
        <taxon>Bacillota</taxon>
        <taxon>Bacilli</taxon>
        <taxon>Bacillales</taxon>
        <taxon>Paenibacillaceae</taxon>
        <taxon>Paenibacillus</taxon>
    </lineage>
</organism>
<evidence type="ECO:0000256" key="3">
    <source>
        <dbReference type="ARBA" id="ARBA00023125"/>
    </source>
</evidence>
<evidence type="ECO:0000313" key="8">
    <source>
        <dbReference type="EMBL" id="RAV20247.1"/>
    </source>
</evidence>
<dbReference type="OrthoDB" id="9780153at2"/>
<evidence type="ECO:0000259" key="6">
    <source>
        <dbReference type="PROSITE" id="PS50043"/>
    </source>
</evidence>
<name>A0A329MQN2_9BACL</name>
<dbReference type="GO" id="GO:0003677">
    <property type="term" value="F:DNA binding"/>
    <property type="evidence" value="ECO:0007669"/>
    <property type="project" value="UniProtKB-KW"/>
</dbReference>
<sequence length="229" mass="25277">MKPIKLLLVDDQDLIRESLHIVLDMDPDIEVVGMAENGRVAIELCEQHSPNVVLMDIHMPEMDGVEATRQIKTRWPNIRLIILTTFQEINYVVEALGAGAEGYLLKAIHPKDLASGIKWVHQGGTLIPQDIAKMMVNQLQSNGSGAPAANESGTSRLEAEQARSAAYGLSERELQVLGCIADGLNNREISEKLFLSEGTVKNYISSIYSKLDVRDRIQATKKAQDEGML</sequence>
<dbReference type="PROSITE" id="PS50110">
    <property type="entry name" value="RESPONSE_REGULATORY"/>
    <property type="match status" value="1"/>
</dbReference>
<dbReference type="AlphaFoldDB" id="A0A329MQN2"/>
<proteinExistence type="predicted"/>
<dbReference type="InterPro" id="IPR039420">
    <property type="entry name" value="WalR-like"/>
</dbReference>
<protein>
    <submittedName>
        <fullName evidence="8">DNA-binding response regulator</fullName>
    </submittedName>
</protein>
<comment type="caution">
    <text evidence="8">The sequence shown here is derived from an EMBL/GenBank/DDBJ whole genome shotgun (WGS) entry which is preliminary data.</text>
</comment>
<dbReference type="PROSITE" id="PS00622">
    <property type="entry name" value="HTH_LUXR_1"/>
    <property type="match status" value="1"/>
</dbReference>
<feature type="domain" description="HTH luxR-type" evidence="6">
    <location>
        <begin position="162"/>
        <end position="227"/>
    </location>
</feature>
<evidence type="ECO:0000256" key="2">
    <source>
        <dbReference type="ARBA" id="ARBA00023015"/>
    </source>
</evidence>
<dbReference type="InterPro" id="IPR000792">
    <property type="entry name" value="Tscrpt_reg_LuxR_C"/>
</dbReference>
<dbReference type="SUPFAM" id="SSF46894">
    <property type="entry name" value="C-terminal effector domain of the bipartite response regulators"/>
    <property type="match status" value="1"/>
</dbReference>
<dbReference type="Proteomes" id="UP000250369">
    <property type="component" value="Unassembled WGS sequence"/>
</dbReference>
<keyword evidence="4" id="KW-0804">Transcription</keyword>
<dbReference type="Pfam" id="PF00196">
    <property type="entry name" value="GerE"/>
    <property type="match status" value="1"/>
</dbReference>
<evidence type="ECO:0000256" key="4">
    <source>
        <dbReference type="ARBA" id="ARBA00023163"/>
    </source>
</evidence>
<reference evidence="8 9" key="1">
    <citation type="journal article" date="2009" name="Int. J. Syst. Evol. Microbiol.">
        <title>Paenibacillus contaminans sp. nov., isolated from a contaminated laboratory plate.</title>
        <authorList>
            <person name="Chou J.H."/>
            <person name="Lee J.H."/>
            <person name="Lin M.C."/>
            <person name="Chang P.S."/>
            <person name="Arun A.B."/>
            <person name="Young C.C."/>
            <person name="Chen W.M."/>
        </authorList>
    </citation>
    <scope>NUCLEOTIDE SEQUENCE [LARGE SCALE GENOMIC DNA]</scope>
    <source>
        <strain evidence="8 9">CKOBP-6</strain>
    </source>
</reference>
<dbReference type="SMART" id="SM00448">
    <property type="entry name" value="REC"/>
    <property type="match status" value="1"/>
</dbReference>
<feature type="domain" description="Response regulatory" evidence="7">
    <location>
        <begin position="5"/>
        <end position="121"/>
    </location>
</feature>
<dbReference type="InterPro" id="IPR001789">
    <property type="entry name" value="Sig_transdc_resp-reg_receiver"/>
</dbReference>
<dbReference type="SMART" id="SM00421">
    <property type="entry name" value="HTH_LUXR"/>
    <property type="match status" value="1"/>
</dbReference>
<gene>
    <name evidence="8" type="ORF">DQG23_17450</name>
</gene>
<dbReference type="PROSITE" id="PS50043">
    <property type="entry name" value="HTH_LUXR_2"/>
    <property type="match status" value="1"/>
</dbReference>
<evidence type="ECO:0000256" key="1">
    <source>
        <dbReference type="ARBA" id="ARBA00022553"/>
    </source>
</evidence>